<feature type="compositionally biased region" description="Basic and acidic residues" evidence="1">
    <location>
        <begin position="74"/>
        <end position="108"/>
    </location>
</feature>
<protein>
    <submittedName>
        <fullName evidence="2">Uncharacterized protein</fullName>
    </submittedName>
</protein>
<feature type="compositionally biased region" description="Low complexity" evidence="1">
    <location>
        <begin position="137"/>
        <end position="150"/>
    </location>
</feature>
<dbReference type="Gramene" id="ONIVA03G30080.1">
    <property type="protein sequence ID" value="ONIVA03G30080.1"/>
    <property type="gene ID" value="ONIVA03G30080"/>
</dbReference>
<evidence type="ECO:0000256" key="1">
    <source>
        <dbReference type="SAM" id="MobiDB-lite"/>
    </source>
</evidence>
<reference evidence="2" key="1">
    <citation type="submission" date="2015-04" db="UniProtKB">
        <authorList>
            <consortium name="EnsemblPlants"/>
        </authorList>
    </citation>
    <scope>IDENTIFICATION</scope>
    <source>
        <strain evidence="2">SL10</strain>
    </source>
</reference>
<evidence type="ECO:0000313" key="2">
    <source>
        <dbReference type="EnsemblPlants" id="ONIVA03G30080.1"/>
    </source>
</evidence>
<feature type="region of interest" description="Disordered" evidence="1">
    <location>
        <begin position="1"/>
        <end position="56"/>
    </location>
</feature>
<dbReference type="Proteomes" id="UP000006591">
    <property type="component" value="Chromosome 3"/>
</dbReference>
<feature type="compositionally biased region" description="Gly residues" evidence="1">
    <location>
        <begin position="35"/>
        <end position="49"/>
    </location>
</feature>
<accession>A0A0E0GRK7</accession>
<proteinExistence type="predicted"/>
<feature type="region of interest" description="Disordered" evidence="1">
    <location>
        <begin position="68"/>
        <end position="176"/>
    </location>
</feature>
<feature type="compositionally biased region" description="Polar residues" evidence="1">
    <location>
        <begin position="7"/>
        <end position="23"/>
    </location>
</feature>
<feature type="compositionally biased region" description="Basic and acidic residues" evidence="1">
    <location>
        <begin position="119"/>
        <end position="133"/>
    </location>
</feature>
<sequence>MAGARSPESSATSNEIGNTSLNDSYVEGTGPRAGAPGGEVGGIVGGRGTGPWRQWEDDIRHKIREALVPAWSPDRSEAARGADQQRRLEVKRMGDAPDLPERREERPKRAAAAAAAFGGRDRERRRDDSEKKKTLVSAAALGPLSASPRSGRLRSWTYEAHKAQDGPCKKPTQLAQ</sequence>
<feature type="compositionally biased region" description="Basic and acidic residues" evidence="1">
    <location>
        <begin position="159"/>
        <end position="168"/>
    </location>
</feature>
<reference evidence="2" key="2">
    <citation type="submission" date="2018-04" db="EMBL/GenBank/DDBJ databases">
        <title>OnivRS2 (Oryza nivara Reference Sequence Version 2).</title>
        <authorList>
            <person name="Zhang J."/>
            <person name="Kudrna D."/>
            <person name="Lee S."/>
            <person name="Talag J."/>
            <person name="Rajasekar S."/>
            <person name="Welchert J."/>
            <person name="Hsing Y.-I."/>
            <person name="Wing R.A."/>
        </authorList>
    </citation>
    <scope>NUCLEOTIDE SEQUENCE [LARGE SCALE GENOMIC DNA]</scope>
    <source>
        <strain evidence="2">SL10</strain>
    </source>
</reference>
<name>A0A0E0GRK7_ORYNI</name>
<evidence type="ECO:0000313" key="3">
    <source>
        <dbReference type="Proteomes" id="UP000006591"/>
    </source>
</evidence>
<dbReference type="AlphaFoldDB" id="A0A0E0GRK7"/>
<keyword evidence="3" id="KW-1185">Reference proteome</keyword>
<organism evidence="2">
    <name type="scientific">Oryza nivara</name>
    <name type="common">Indian wild rice</name>
    <name type="synonym">Oryza sativa f. spontanea</name>
    <dbReference type="NCBI Taxonomy" id="4536"/>
    <lineage>
        <taxon>Eukaryota</taxon>
        <taxon>Viridiplantae</taxon>
        <taxon>Streptophyta</taxon>
        <taxon>Embryophyta</taxon>
        <taxon>Tracheophyta</taxon>
        <taxon>Spermatophyta</taxon>
        <taxon>Magnoliopsida</taxon>
        <taxon>Liliopsida</taxon>
        <taxon>Poales</taxon>
        <taxon>Poaceae</taxon>
        <taxon>BOP clade</taxon>
        <taxon>Oryzoideae</taxon>
        <taxon>Oryzeae</taxon>
        <taxon>Oryzinae</taxon>
        <taxon>Oryza</taxon>
    </lineage>
</organism>
<dbReference type="EnsemblPlants" id="ONIVA03G30080.1">
    <property type="protein sequence ID" value="ONIVA03G30080.1"/>
    <property type="gene ID" value="ONIVA03G30080"/>
</dbReference>
<dbReference type="HOGENOM" id="CLU_1527589_0_0_1"/>